<evidence type="ECO:0000256" key="7">
    <source>
        <dbReference type="ARBA" id="ARBA00023136"/>
    </source>
</evidence>
<feature type="transmembrane region" description="Helical" evidence="9">
    <location>
        <begin position="381"/>
        <end position="405"/>
    </location>
</feature>
<evidence type="ECO:0000256" key="5">
    <source>
        <dbReference type="ARBA" id="ARBA00022842"/>
    </source>
</evidence>
<comment type="function">
    <text evidence="9">Acts as a magnesium transporter.</text>
</comment>
<keyword evidence="5 9" id="KW-0460">Magnesium</keyword>
<comment type="subcellular location">
    <subcellularLocation>
        <location evidence="9">Cell membrane</location>
        <topology evidence="9">Multi-pass membrane protein</topology>
    </subcellularLocation>
    <subcellularLocation>
        <location evidence="1">Membrane</location>
        <topology evidence="1">Multi-pass membrane protein</topology>
    </subcellularLocation>
</comment>
<dbReference type="Proteomes" id="UP000482209">
    <property type="component" value="Unassembled WGS sequence"/>
</dbReference>
<evidence type="ECO:0000259" key="10">
    <source>
        <dbReference type="PROSITE" id="PS51371"/>
    </source>
</evidence>
<dbReference type="Gene3D" id="1.10.357.20">
    <property type="entry name" value="SLC41 divalent cation transporters, integral membrane domain"/>
    <property type="match status" value="1"/>
</dbReference>
<dbReference type="PROSITE" id="PS51371">
    <property type="entry name" value="CBS"/>
    <property type="match status" value="1"/>
</dbReference>
<keyword evidence="12" id="KW-1185">Reference proteome</keyword>
<feature type="transmembrane region" description="Helical" evidence="9">
    <location>
        <begin position="302"/>
        <end position="323"/>
    </location>
</feature>
<keyword evidence="6 9" id="KW-1133">Transmembrane helix</keyword>
<keyword evidence="8" id="KW-0129">CBS domain</keyword>
<dbReference type="NCBIfam" id="TIGR00400">
    <property type="entry name" value="mgtE"/>
    <property type="match status" value="1"/>
</dbReference>
<evidence type="ECO:0000256" key="4">
    <source>
        <dbReference type="ARBA" id="ARBA00022692"/>
    </source>
</evidence>
<sequence length="443" mass="49972">MKERINKLLEQKKYAELGKLLKDMEPVDIILLLEDASDEELLCLYRILPKELAAEVFVEMDGDVQEHLIQAFSDRELKDFMDEIFLDDAVDIIEEMPANVVKRILRHTAPDMRKVINEVLKYPKDCAGSIMTIEYVDLKKTMTVDEAFQRIRKTGVDKETIYTCYVTAEDRKLIGLVSVRTLLLSDKASKIEDIMETSYIYVETLEDKEEVGKKFDKYGFLAIPVVDKEHRLVGIVTFDDAMDVIKEEAKEDFEIMAAMSPSEDSYFKTSVWKHAKNRIFWLLFLMLSATVTGAIITKYEAAFAAIPLLVSFVPMIMGTGGNCGSQSSTMVIRGLAVDEIRLKDFPKVIFKEARIALIVGSCLAIVNGVRIWLFYHNLTIALVLGLTLMGTILLAKCLGCVLPMIAKKINLDPAIMAAPLISTLVDSCSLIIYFNIAMWIMGL</sequence>
<dbReference type="Pfam" id="PF00571">
    <property type="entry name" value="CBS"/>
    <property type="match status" value="2"/>
</dbReference>
<feature type="transmembrane region" description="Helical" evidence="9">
    <location>
        <begin position="417"/>
        <end position="441"/>
    </location>
</feature>
<keyword evidence="7 9" id="KW-0472">Membrane</keyword>
<dbReference type="SMART" id="SM00924">
    <property type="entry name" value="MgtE_N"/>
    <property type="match status" value="1"/>
</dbReference>
<dbReference type="PANTHER" id="PTHR43773:SF1">
    <property type="entry name" value="MAGNESIUM TRANSPORTER MGTE"/>
    <property type="match status" value="1"/>
</dbReference>
<evidence type="ECO:0000256" key="2">
    <source>
        <dbReference type="ARBA" id="ARBA00009749"/>
    </source>
</evidence>
<dbReference type="EMBL" id="VUMT01000011">
    <property type="protein sequence ID" value="MSS63957.1"/>
    <property type="molecule type" value="Genomic_DNA"/>
</dbReference>
<evidence type="ECO:0000256" key="1">
    <source>
        <dbReference type="ARBA" id="ARBA00004141"/>
    </source>
</evidence>
<dbReference type="Pfam" id="PF03448">
    <property type="entry name" value="MgtE_N"/>
    <property type="match status" value="1"/>
</dbReference>
<feature type="transmembrane region" description="Helical" evidence="9">
    <location>
        <begin position="279"/>
        <end position="296"/>
    </location>
</feature>
<comment type="subunit">
    <text evidence="9">Homodimer.</text>
</comment>
<dbReference type="Pfam" id="PF01769">
    <property type="entry name" value="MgtE"/>
    <property type="match status" value="1"/>
</dbReference>
<dbReference type="InterPro" id="IPR000644">
    <property type="entry name" value="CBS_dom"/>
</dbReference>
<dbReference type="Gene3D" id="1.25.60.10">
    <property type="entry name" value="MgtE N-terminal domain-like"/>
    <property type="match status" value="1"/>
</dbReference>
<dbReference type="InterPro" id="IPR006667">
    <property type="entry name" value="SLC41_membr_dom"/>
</dbReference>
<dbReference type="GO" id="GO:0046872">
    <property type="term" value="F:metal ion binding"/>
    <property type="evidence" value="ECO:0007669"/>
    <property type="project" value="UniProtKB-KW"/>
</dbReference>
<dbReference type="RefSeq" id="WP_154519361.1">
    <property type="nucleotide sequence ID" value="NZ_VUMT01000011.1"/>
</dbReference>
<dbReference type="GO" id="GO:0005886">
    <property type="term" value="C:plasma membrane"/>
    <property type="evidence" value="ECO:0007669"/>
    <property type="project" value="UniProtKB-SubCell"/>
</dbReference>
<dbReference type="InterPro" id="IPR038076">
    <property type="entry name" value="MgtE_N_sf"/>
</dbReference>
<dbReference type="InterPro" id="IPR046342">
    <property type="entry name" value="CBS_dom_sf"/>
</dbReference>
<evidence type="ECO:0000256" key="6">
    <source>
        <dbReference type="ARBA" id="ARBA00022989"/>
    </source>
</evidence>
<comment type="similarity">
    <text evidence="2 9">Belongs to the SLC41A transporter family.</text>
</comment>
<dbReference type="InterPro" id="IPR036739">
    <property type="entry name" value="SLC41_membr_dom_sf"/>
</dbReference>
<accession>A0A6L5XZG1</accession>
<protein>
    <recommendedName>
        <fullName evidence="9">Magnesium transporter MgtE</fullName>
    </recommendedName>
</protein>
<feature type="domain" description="CBS" evidence="10">
    <location>
        <begin position="195"/>
        <end position="251"/>
    </location>
</feature>
<keyword evidence="9" id="KW-1003">Cell membrane</keyword>
<gene>
    <name evidence="11" type="primary">mgtE</name>
    <name evidence="11" type="ORF">FYJ58_08730</name>
</gene>
<keyword evidence="4 9" id="KW-0812">Transmembrane</keyword>
<organism evidence="11 12">
    <name type="scientific">Velocimicrobium porci</name>
    <dbReference type="NCBI Taxonomy" id="2606634"/>
    <lineage>
        <taxon>Bacteria</taxon>
        <taxon>Bacillati</taxon>
        <taxon>Bacillota</taxon>
        <taxon>Clostridia</taxon>
        <taxon>Lachnospirales</taxon>
        <taxon>Lachnospiraceae</taxon>
        <taxon>Velocimicrobium</taxon>
    </lineage>
</organism>
<dbReference type="InterPro" id="IPR006668">
    <property type="entry name" value="Mg_transptr_MgtE_intracell_dom"/>
</dbReference>
<reference evidence="11 12" key="1">
    <citation type="submission" date="2019-08" db="EMBL/GenBank/DDBJ databases">
        <title>In-depth cultivation of the pig gut microbiome towards novel bacterial diversity and tailored functional studies.</title>
        <authorList>
            <person name="Wylensek D."/>
            <person name="Hitch T.C.A."/>
            <person name="Clavel T."/>
        </authorList>
    </citation>
    <scope>NUCLEOTIDE SEQUENCE [LARGE SCALE GENOMIC DNA]</scope>
    <source>
        <strain evidence="11 12">WCA-693-APC-MOT-I</strain>
    </source>
</reference>
<dbReference type="PANTHER" id="PTHR43773">
    <property type="entry name" value="MAGNESIUM TRANSPORTER MGTE"/>
    <property type="match status" value="1"/>
</dbReference>
<keyword evidence="3 9" id="KW-0813">Transport</keyword>
<dbReference type="GO" id="GO:0015095">
    <property type="term" value="F:magnesium ion transmembrane transporter activity"/>
    <property type="evidence" value="ECO:0007669"/>
    <property type="project" value="UniProtKB-UniRule"/>
</dbReference>
<dbReference type="SUPFAM" id="SSF54631">
    <property type="entry name" value="CBS-domain pair"/>
    <property type="match status" value="1"/>
</dbReference>
<evidence type="ECO:0000313" key="11">
    <source>
        <dbReference type="EMBL" id="MSS63957.1"/>
    </source>
</evidence>
<evidence type="ECO:0000256" key="9">
    <source>
        <dbReference type="RuleBase" id="RU362011"/>
    </source>
</evidence>
<proteinExistence type="inferred from homology"/>
<evidence type="ECO:0000256" key="8">
    <source>
        <dbReference type="PROSITE-ProRule" id="PRU00703"/>
    </source>
</evidence>
<evidence type="ECO:0000256" key="3">
    <source>
        <dbReference type="ARBA" id="ARBA00022448"/>
    </source>
</evidence>
<dbReference type="InterPro" id="IPR006669">
    <property type="entry name" value="MgtE_transporter"/>
</dbReference>
<dbReference type="SUPFAM" id="SSF158791">
    <property type="entry name" value="MgtE N-terminal domain-like"/>
    <property type="match status" value="1"/>
</dbReference>
<dbReference type="Gene3D" id="3.10.580.10">
    <property type="entry name" value="CBS-domain"/>
    <property type="match status" value="1"/>
</dbReference>
<dbReference type="AlphaFoldDB" id="A0A6L5XZG1"/>
<feature type="transmembrane region" description="Helical" evidence="9">
    <location>
        <begin position="355"/>
        <end position="375"/>
    </location>
</feature>
<dbReference type="CDD" id="cd04606">
    <property type="entry name" value="CBS_pair_Mg_transporter"/>
    <property type="match status" value="1"/>
</dbReference>
<comment type="caution">
    <text evidence="11">The sequence shown here is derived from an EMBL/GenBank/DDBJ whole genome shotgun (WGS) entry which is preliminary data.</text>
</comment>
<dbReference type="SUPFAM" id="SSF161093">
    <property type="entry name" value="MgtE membrane domain-like"/>
    <property type="match status" value="1"/>
</dbReference>
<evidence type="ECO:0000313" key="12">
    <source>
        <dbReference type="Proteomes" id="UP000482209"/>
    </source>
</evidence>
<name>A0A6L5XZG1_9FIRM</name>
<keyword evidence="9" id="KW-0479">Metal-binding</keyword>